<gene>
    <name evidence="2" type="ORF">ACD_78C00454G0003</name>
</gene>
<feature type="domain" description="HicB-like antitoxin of toxin-antitoxin system" evidence="1">
    <location>
        <begin position="9"/>
        <end position="58"/>
    </location>
</feature>
<dbReference type="PANTHER" id="PTHR34504">
    <property type="entry name" value="ANTITOXIN HICB"/>
    <property type="match status" value="1"/>
</dbReference>
<accession>K1YVK9</accession>
<dbReference type="Gene3D" id="3.30.160.250">
    <property type="match status" value="1"/>
</dbReference>
<name>K1YVK9_9BACT</name>
<dbReference type="EMBL" id="AMFJ01034454">
    <property type="protein sequence ID" value="EKD29289.1"/>
    <property type="molecule type" value="Genomic_DNA"/>
</dbReference>
<dbReference type="InterPro" id="IPR051404">
    <property type="entry name" value="TA_system_antitoxin"/>
</dbReference>
<evidence type="ECO:0000313" key="2">
    <source>
        <dbReference type="EMBL" id="EKD29289.1"/>
    </source>
</evidence>
<dbReference type="Pfam" id="PF15919">
    <property type="entry name" value="HicB_lk_antitox"/>
    <property type="match status" value="1"/>
</dbReference>
<organism evidence="2">
    <name type="scientific">uncultured bacterium</name>
    <name type="common">gcode 4</name>
    <dbReference type="NCBI Taxonomy" id="1234023"/>
    <lineage>
        <taxon>Bacteria</taxon>
        <taxon>environmental samples</taxon>
    </lineage>
</organism>
<sequence>MQYTTIFTQEPEWGYTVEVLELPGCVSYGKSMEEAREIIKDAIIGYIASLKKHGEYVATEMKPRFISSVSIYETV</sequence>
<evidence type="ECO:0000259" key="1">
    <source>
        <dbReference type="Pfam" id="PF15919"/>
    </source>
</evidence>
<dbReference type="InterPro" id="IPR031807">
    <property type="entry name" value="HicB-like"/>
</dbReference>
<dbReference type="InterPro" id="IPR035069">
    <property type="entry name" value="TTHA1013/TTHA0281-like"/>
</dbReference>
<reference evidence="2" key="1">
    <citation type="journal article" date="2012" name="Science">
        <title>Fermentation, hydrogen, and sulfur metabolism in multiple uncultivated bacterial phyla.</title>
        <authorList>
            <person name="Wrighton K.C."/>
            <person name="Thomas B.C."/>
            <person name="Sharon I."/>
            <person name="Miller C.S."/>
            <person name="Castelle C.J."/>
            <person name="VerBerkmoes N.C."/>
            <person name="Wilkins M.J."/>
            <person name="Hettich R.L."/>
            <person name="Lipton M.S."/>
            <person name="Williams K.H."/>
            <person name="Long P.E."/>
            <person name="Banfield J.F."/>
        </authorList>
    </citation>
    <scope>NUCLEOTIDE SEQUENCE [LARGE SCALE GENOMIC DNA]</scope>
</reference>
<dbReference type="SUPFAM" id="SSF143100">
    <property type="entry name" value="TTHA1013/TTHA0281-like"/>
    <property type="match status" value="1"/>
</dbReference>
<dbReference type="PANTHER" id="PTHR34504:SF2">
    <property type="entry name" value="UPF0150 PROTEIN SSL0259"/>
    <property type="match status" value="1"/>
</dbReference>
<comment type="caution">
    <text evidence="2">The sequence shown here is derived from an EMBL/GenBank/DDBJ whole genome shotgun (WGS) entry which is preliminary data.</text>
</comment>
<protein>
    <recommendedName>
        <fullName evidence="1">HicB-like antitoxin of toxin-antitoxin system domain-containing protein</fullName>
    </recommendedName>
</protein>
<dbReference type="AlphaFoldDB" id="K1YVK9"/>
<proteinExistence type="predicted"/>